<dbReference type="CDD" id="cd08422">
    <property type="entry name" value="PBP2_CrgA_like"/>
    <property type="match status" value="1"/>
</dbReference>
<evidence type="ECO:0000259" key="5">
    <source>
        <dbReference type="PROSITE" id="PS50931"/>
    </source>
</evidence>
<dbReference type="PROSITE" id="PS50931">
    <property type="entry name" value="HTH_LYSR"/>
    <property type="match status" value="1"/>
</dbReference>
<dbReference type="Gene3D" id="1.10.10.10">
    <property type="entry name" value="Winged helix-like DNA-binding domain superfamily/Winged helix DNA-binding domain"/>
    <property type="match status" value="1"/>
</dbReference>
<comment type="similarity">
    <text evidence="1">Belongs to the LysR transcriptional regulatory family.</text>
</comment>
<dbReference type="Pfam" id="PF03466">
    <property type="entry name" value="LysR_substrate"/>
    <property type="match status" value="1"/>
</dbReference>
<dbReference type="InterPro" id="IPR036390">
    <property type="entry name" value="WH_DNA-bd_sf"/>
</dbReference>
<gene>
    <name evidence="6" type="ORF">QGN17_14145</name>
</gene>
<proteinExistence type="inferred from homology"/>
<dbReference type="InterPro" id="IPR000847">
    <property type="entry name" value="LysR_HTH_N"/>
</dbReference>
<dbReference type="Pfam" id="PF00126">
    <property type="entry name" value="HTH_1"/>
    <property type="match status" value="1"/>
</dbReference>
<keyword evidence="7" id="KW-1185">Reference proteome</keyword>
<evidence type="ECO:0000256" key="3">
    <source>
        <dbReference type="ARBA" id="ARBA00023125"/>
    </source>
</evidence>
<dbReference type="RefSeq" id="WP_281045235.1">
    <property type="nucleotide sequence ID" value="NZ_JARYGZ010000002.1"/>
</dbReference>
<dbReference type="InterPro" id="IPR058163">
    <property type="entry name" value="LysR-type_TF_proteobact-type"/>
</dbReference>
<organism evidence="6 7">
    <name type="scientific">Sphingomonas oryzagri</name>
    <dbReference type="NCBI Taxonomy" id="3042314"/>
    <lineage>
        <taxon>Bacteria</taxon>
        <taxon>Pseudomonadati</taxon>
        <taxon>Pseudomonadota</taxon>
        <taxon>Alphaproteobacteria</taxon>
        <taxon>Sphingomonadales</taxon>
        <taxon>Sphingomonadaceae</taxon>
        <taxon>Sphingomonas</taxon>
    </lineage>
</organism>
<reference evidence="6" key="1">
    <citation type="submission" date="2023-04" db="EMBL/GenBank/DDBJ databases">
        <title>Sphingomonas sp. MAHUQ-71 isolated from rice field.</title>
        <authorList>
            <person name="Huq M.A."/>
        </authorList>
    </citation>
    <scope>NUCLEOTIDE SEQUENCE</scope>
    <source>
        <strain evidence="6">MAHUQ-71</strain>
    </source>
</reference>
<accession>A0ABT6N466</accession>
<dbReference type="InterPro" id="IPR005119">
    <property type="entry name" value="LysR_subst-bd"/>
</dbReference>
<dbReference type="Gene3D" id="3.40.190.290">
    <property type="match status" value="1"/>
</dbReference>
<comment type="caution">
    <text evidence="6">The sequence shown here is derived from an EMBL/GenBank/DDBJ whole genome shotgun (WGS) entry which is preliminary data.</text>
</comment>
<keyword evidence="3" id="KW-0238">DNA-binding</keyword>
<dbReference type="PANTHER" id="PTHR30537">
    <property type="entry name" value="HTH-TYPE TRANSCRIPTIONAL REGULATOR"/>
    <property type="match status" value="1"/>
</dbReference>
<keyword evidence="2" id="KW-0805">Transcription regulation</keyword>
<dbReference type="SUPFAM" id="SSF53850">
    <property type="entry name" value="Periplasmic binding protein-like II"/>
    <property type="match status" value="1"/>
</dbReference>
<sequence>MDRDYRLLELVVEMGSISAAGQRLGLSPAAASKRLAALEERLGARLVNRTTRRLSTTQAGQAFYEEVRAILAAAEAAEARVSGRAERPSGLLRVSAPTSFGRLHVAPHLPVFLARYPDVSAELLLDDGYTDLIADRIDVAIRIAPEPESTVLAARLLAPNRRVLCAAPAYLEAHGEPASLDDLADHQLLAARHQSPWRLESGHMVDVDSIVATNSSEVVRELCLAGMGIALRSTWDVGAELASGALRRVLPAWQGATDVAIWAVHARAEPLPAAVTAYVDHMAAAIGAAPWEAPSSLRA</sequence>
<feature type="domain" description="HTH lysR-type" evidence="5">
    <location>
        <begin position="1"/>
        <end position="57"/>
    </location>
</feature>
<evidence type="ECO:0000313" key="6">
    <source>
        <dbReference type="EMBL" id="MDH7639872.1"/>
    </source>
</evidence>
<dbReference type="EMBL" id="JARYGZ010000002">
    <property type="protein sequence ID" value="MDH7639872.1"/>
    <property type="molecule type" value="Genomic_DNA"/>
</dbReference>
<evidence type="ECO:0000256" key="2">
    <source>
        <dbReference type="ARBA" id="ARBA00023015"/>
    </source>
</evidence>
<evidence type="ECO:0000256" key="1">
    <source>
        <dbReference type="ARBA" id="ARBA00009437"/>
    </source>
</evidence>
<protein>
    <submittedName>
        <fullName evidence="6">LysR family transcriptional regulator</fullName>
    </submittedName>
</protein>
<keyword evidence="4" id="KW-0804">Transcription</keyword>
<dbReference type="Proteomes" id="UP001160625">
    <property type="component" value="Unassembled WGS sequence"/>
</dbReference>
<evidence type="ECO:0000313" key="7">
    <source>
        <dbReference type="Proteomes" id="UP001160625"/>
    </source>
</evidence>
<dbReference type="InterPro" id="IPR036388">
    <property type="entry name" value="WH-like_DNA-bd_sf"/>
</dbReference>
<dbReference type="SUPFAM" id="SSF46785">
    <property type="entry name" value="Winged helix' DNA-binding domain"/>
    <property type="match status" value="1"/>
</dbReference>
<dbReference type="PANTHER" id="PTHR30537:SF5">
    <property type="entry name" value="HTH-TYPE TRANSCRIPTIONAL ACTIVATOR TTDR-RELATED"/>
    <property type="match status" value="1"/>
</dbReference>
<name>A0ABT6N466_9SPHN</name>
<evidence type="ECO:0000256" key="4">
    <source>
        <dbReference type="ARBA" id="ARBA00023163"/>
    </source>
</evidence>